<dbReference type="InterPro" id="IPR020846">
    <property type="entry name" value="MFS_dom"/>
</dbReference>
<dbReference type="CDD" id="cd17323">
    <property type="entry name" value="MFS_Tpo1_MDR_like"/>
    <property type="match status" value="1"/>
</dbReference>
<dbReference type="PANTHER" id="PTHR23502">
    <property type="entry name" value="MAJOR FACILITATOR SUPERFAMILY"/>
    <property type="match status" value="1"/>
</dbReference>
<dbReference type="OrthoDB" id="3936150at2759"/>
<dbReference type="AlphaFoldDB" id="A0A4U0XIK1"/>
<keyword evidence="10" id="KW-1185">Reference proteome</keyword>
<protein>
    <recommendedName>
        <fullName evidence="8">Major facilitator superfamily (MFS) profile domain-containing protein</fullName>
    </recommendedName>
</protein>
<feature type="domain" description="Major facilitator superfamily (MFS) profile" evidence="8">
    <location>
        <begin position="97"/>
        <end position="537"/>
    </location>
</feature>
<feature type="transmembrane region" description="Helical" evidence="7">
    <location>
        <begin position="131"/>
        <end position="150"/>
    </location>
</feature>
<dbReference type="EMBL" id="NAJN01000210">
    <property type="protein sequence ID" value="TKA76982.1"/>
    <property type="molecule type" value="Genomic_DNA"/>
</dbReference>
<dbReference type="InterPro" id="IPR011701">
    <property type="entry name" value="MFS"/>
</dbReference>
<dbReference type="GO" id="GO:0015606">
    <property type="term" value="F:spermidine transmembrane transporter activity"/>
    <property type="evidence" value="ECO:0007669"/>
    <property type="project" value="TreeGrafter"/>
</dbReference>
<evidence type="ECO:0000256" key="1">
    <source>
        <dbReference type="ARBA" id="ARBA00004141"/>
    </source>
</evidence>
<dbReference type="GO" id="GO:0000297">
    <property type="term" value="F:spermine transmembrane transporter activity"/>
    <property type="evidence" value="ECO:0007669"/>
    <property type="project" value="TreeGrafter"/>
</dbReference>
<feature type="transmembrane region" description="Helical" evidence="7">
    <location>
        <begin position="322"/>
        <end position="348"/>
    </location>
</feature>
<dbReference type="InterPro" id="IPR036259">
    <property type="entry name" value="MFS_trans_sf"/>
</dbReference>
<dbReference type="Gene3D" id="1.20.1250.20">
    <property type="entry name" value="MFS general substrate transporter like domains"/>
    <property type="match status" value="1"/>
</dbReference>
<evidence type="ECO:0000256" key="7">
    <source>
        <dbReference type="SAM" id="Phobius"/>
    </source>
</evidence>
<dbReference type="GO" id="GO:0005886">
    <property type="term" value="C:plasma membrane"/>
    <property type="evidence" value="ECO:0007669"/>
    <property type="project" value="TreeGrafter"/>
</dbReference>
<feature type="transmembrane region" description="Helical" evidence="7">
    <location>
        <begin position="437"/>
        <end position="459"/>
    </location>
</feature>
<feature type="transmembrane region" description="Helical" evidence="7">
    <location>
        <begin position="99"/>
        <end position="119"/>
    </location>
</feature>
<gene>
    <name evidence="9" type="ORF">B0A49_03464</name>
</gene>
<feature type="transmembrane region" description="Helical" evidence="7">
    <location>
        <begin position="360"/>
        <end position="385"/>
    </location>
</feature>
<evidence type="ECO:0000256" key="2">
    <source>
        <dbReference type="ARBA" id="ARBA00008335"/>
    </source>
</evidence>
<comment type="caution">
    <text evidence="9">The sequence shown here is derived from an EMBL/GenBank/DDBJ whole genome shotgun (WGS) entry which is preliminary data.</text>
</comment>
<feature type="transmembrane region" description="Helical" evidence="7">
    <location>
        <begin position="219"/>
        <end position="239"/>
    </location>
</feature>
<reference evidence="9 10" key="1">
    <citation type="submission" date="2017-03" db="EMBL/GenBank/DDBJ databases">
        <title>Genomes of endolithic fungi from Antarctica.</title>
        <authorList>
            <person name="Coleine C."/>
            <person name="Masonjones S."/>
            <person name="Stajich J.E."/>
        </authorList>
    </citation>
    <scope>NUCLEOTIDE SEQUENCE [LARGE SCALE GENOMIC DNA]</scope>
    <source>
        <strain evidence="9 10">CCFEE 5187</strain>
    </source>
</reference>
<feature type="transmembrane region" description="Helical" evidence="7">
    <location>
        <begin position="471"/>
        <end position="492"/>
    </location>
</feature>
<evidence type="ECO:0000313" key="9">
    <source>
        <dbReference type="EMBL" id="TKA76982.1"/>
    </source>
</evidence>
<evidence type="ECO:0000256" key="5">
    <source>
        <dbReference type="ARBA" id="ARBA00023136"/>
    </source>
</evidence>
<organism evidence="9 10">
    <name type="scientific">Cryomyces minteri</name>
    <dbReference type="NCBI Taxonomy" id="331657"/>
    <lineage>
        <taxon>Eukaryota</taxon>
        <taxon>Fungi</taxon>
        <taxon>Dikarya</taxon>
        <taxon>Ascomycota</taxon>
        <taxon>Pezizomycotina</taxon>
        <taxon>Dothideomycetes</taxon>
        <taxon>Dothideomycetes incertae sedis</taxon>
        <taxon>Cryomyces</taxon>
    </lineage>
</organism>
<comment type="similarity">
    <text evidence="2">Belongs to the major facilitator superfamily.</text>
</comment>
<evidence type="ECO:0000313" key="10">
    <source>
        <dbReference type="Proteomes" id="UP000308768"/>
    </source>
</evidence>
<feature type="transmembrane region" description="Helical" evidence="7">
    <location>
        <begin position="498"/>
        <end position="520"/>
    </location>
</feature>
<accession>A0A4U0XIK1</accession>
<dbReference type="SUPFAM" id="SSF103473">
    <property type="entry name" value="MFS general substrate transporter"/>
    <property type="match status" value="1"/>
</dbReference>
<keyword evidence="4 7" id="KW-1133">Transmembrane helix</keyword>
<feature type="transmembrane region" description="Helical" evidence="7">
    <location>
        <begin position="406"/>
        <end position="425"/>
    </location>
</feature>
<evidence type="ECO:0000256" key="6">
    <source>
        <dbReference type="SAM" id="MobiDB-lite"/>
    </source>
</evidence>
<feature type="region of interest" description="Disordered" evidence="6">
    <location>
        <begin position="1"/>
        <end position="62"/>
    </location>
</feature>
<dbReference type="Pfam" id="PF07690">
    <property type="entry name" value="MFS_1"/>
    <property type="match status" value="1"/>
</dbReference>
<dbReference type="STRING" id="331657.A0A4U0XIK1"/>
<evidence type="ECO:0000259" key="8">
    <source>
        <dbReference type="PROSITE" id="PS50850"/>
    </source>
</evidence>
<evidence type="ECO:0000256" key="3">
    <source>
        <dbReference type="ARBA" id="ARBA00022692"/>
    </source>
</evidence>
<feature type="transmembrane region" description="Helical" evidence="7">
    <location>
        <begin position="186"/>
        <end position="207"/>
    </location>
</feature>
<dbReference type="Proteomes" id="UP000308768">
    <property type="component" value="Unassembled WGS sequence"/>
</dbReference>
<keyword evidence="3 7" id="KW-0812">Transmembrane</keyword>
<evidence type="ECO:0000256" key="4">
    <source>
        <dbReference type="ARBA" id="ARBA00022989"/>
    </source>
</evidence>
<name>A0A4U0XIK1_9PEZI</name>
<feature type="transmembrane region" description="Helical" evidence="7">
    <location>
        <begin position="251"/>
        <end position="274"/>
    </location>
</feature>
<proteinExistence type="inferred from homology"/>
<sequence>MSSMPRAVLPNSSGDEASDDTAFAIDSESKELEASVLEPAEVHRGHEKDIEQGSEMPLKQDFADRNPVKRVITAQDWSGPRDPENPHNWSLLKRSYHTVPPALFGFTVTVASSIYTPAVPEIMKRFGVSQTAALLGLSLYVLVLGFGPALAASISETHGRSIVYKTSPPIFMLFTLGAGYSQNFASLLVCRLFAGLTGAPVLAVGAGTNADLFPPHLRAVATSLFLLAPFAGPALGPVIGGFAAQHKGWQWTMWCTLFTAVAAYLVSLGTHETYKKVILQRRAKRLGIPPPPYNGPEGFGKVKFLVTVTLFRPVHMLFAEPIVGFLSLYTAFAFAVVFAFFAAFPLVFGGVYGFDTSQTGLTFLAIGTGICIAVPTAILLDRALYQPVYRQKMAQGLSIVAPEHRLYSAMVGSVGIPIGLFWFAWTARPGVHWAVPVVSAVPFAWGNLCVFISAALYLVDTYGPLNGASAMAANGIARYTLGAAFPLFTVQMYHRLGIAWATSLLGFVSLAMLPIPWVLYKWGPEIRRKSAYETIKA</sequence>
<keyword evidence="5 7" id="KW-0472">Membrane</keyword>
<comment type="subcellular location">
    <subcellularLocation>
        <location evidence="1">Membrane</location>
        <topology evidence="1">Multi-pass membrane protein</topology>
    </subcellularLocation>
</comment>
<dbReference type="FunFam" id="1.20.1250.20:FF:000082">
    <property type="entry name" value="MFS multidrug transporter, putative"/>
    <property type="match status" value="1"/>
</dbReference>
<feature type="compositionally biased region" description="Basic and acidic residues" evidence="6">
    <location>
        <begin position="40"/>
        <end position="51"/>
    </location>
</feature>
<dbReference type="PANTHER" id="PTHR23502:SF182">
    <property type="entry name" value="POLYAMINE TRANSPORTER, PUTATIVE-RELATED"/>
    <property type="match status" value="1"/>
</dbReference>
<dbReference type="PROSITE" id="PS50850">
    <property type="entry name" value="MFS"/>
    <property type="match status" value="1"/>
</dbReference>